<dbReference type="SUPFAM" id="SSF52540">
    <property type="entry name" value="P-loop containing nucleoside triphosphate hydrolases"/>
    <property type="match status" value="1"/>
</dbReference>
<accession>A0AAP5IBW7</accession>
<dbReference type="GO" id="GO:0005886">
    <property type="term" value="C:plasma membrane"/>
    <property type="evidence" value="ECO:0007669"/>
    <property type="project" value="UniProtKB-SubCell"/>
</dbReference>
<dbReference type="PROSITE" id="PS50893">
    <property type="entry name" value="ABC_TRANSPORTER_2"/>
    <property type="match status" value="1"/>
</dbReference>
<dbReference type="InterPro" id="IPR050166">
    <property type="entry name" value="ABC_transporter_ATP-bind"/>
</dbReference>
<keyword evidence="3" id="KW-0813">Transport</keyword>
<evidence type="ECO:0000313" key="8">
    <source>
        <dbReference type="Proteomes" id="UP000667802"/>
    </source>
</evidence>
<gene>
    <name evidence="7" type="ORF">G7B40_030005</name>
</gene>
<dbReference type="Gene3D" id="3.40.50.300">
    <property type="entry name" value="P-loop containing nucleotide triphosphate hydrolases"/>
    <property type="match status" value="1"/>
</dbReference>
<evidence type="ECO:0000256" key="5">
    <source>
        <dbReference type="ARBA" id="ARBA00022840"/>
    </source>
</evidence>
<dbReference type="InterPro" id="IPR017871">
    <property type="entry name" value="ABC_transporter-like_CS"/>
</dbReference>
<feature type="domain" description="ABC transporter" evidence="6">
    <location>
        <begin position="8"/>
        <end position="235"/>
    </location>
</feature>
<reference evidence="8" key="1">
    <citation type="journal article" date="2021" name="Science">
        <title>Hunting the eagle killer: A cyanobacterial neurotoxin causes vacuolar myelinopathy.</title>
        <authorList>
            <person name="Breinlinger S."/>
            <person name="Phillips T.J."/>
            <person name="Haram B.N."/>
            <person name="Mares J."/>
            <person name="Martinez Yerena J.A."/>
            <person name="Hrouzek P."/>
            <person name="Sobotka R."/>
            <person name="Henderson W.M."/>
            <person name="Schmieder P."/>
            <person name="Williams S.M."/>
            <person name="Lauderdale J.D."/>
            <person name="Wilde H.D."/>
            <person name="Gerrin W."/>
            <person name="Kust A."/>
            <person name="Washington J.W."/>
            <person name="Wagner C."/>
            <person name="Geier B."/>
            <person name="Liebeke M."/>
            <person name="Enke H."/>
            <person name="Niedermeyer T.H.J."/>
            <person name="Wilde S.B."/>
        </authorList>
    </citation>
    <scope>NUCLEOTIDE SEQUENCE [LARGE SCALE GENOMIC DNA]</scope>
    <source>
        <strain evidence="8">Thurmond2011</strain>
    </source>
</reference>
<evidence type="ECO:0000256" key="3">
    <source>
        <dbReference type="ARBA" id="ARBA00022448"/>
    </source>
</evidence>
<dbReference type="Pfam" id="PF00005">
    <property type="entry name" value="ABC_tran"/>
    <property type="match status" value="1"/>
</dbReference>
<dbReference type="RefSeq" id="WP_208344225.1">
    <property type="nucleotide sequence ID" value="NZ_CAWQFN010000484.1"/>
</dbReference>
<dbReference type="GO" id="GO:0005524">
    <property type="term" value="F:ATP binding"/>
    <property type="evidence" value="ECO:0007669"/>
    <property type="project" value="UniProtKB-KW"/>
</dbReference>
<keyword evidence="5 7" id="KW-0067">ATP-binding</keyword>
<evidence type="ECO:0000259" key="6">
    <source>
        <dbReference type="PROSITE" id="PS50893"/>
    </source>
</evidence>
<dbReference type="InterPro" id="IPR003593">
    <property type="entry name" value="AAA+_ATPase"/>
</dbReference>
<comment type="subcellular location">
    <subcellularLocation>
        <location evidence="1">Cell inner membrane</location>
        <topology evidence="1">Peripheral membrane protein</topology>
    </subcellularLocation>
</comment>
<dbReference type="EMBL" id="JAALHA020000019">
    <property type="protein sequence ID" value="MDR9898762.1"/>
    <property type="molecule type" value="Genomic_DNA"/>
</dbReference>
<dbReference type="InterPro" id="IPR027417">
    <property type="entry name" value="P-loop_NTPase"/>
</dbReference>
<evidence type="ECO:0000256" key="4">
    <source>
        <dbReference type="ARBA" id="ARBA00022741"/>
    </source>
</evidence>
<dbReference type="PANTHER" id="PTHR42788">
    <property type="entry name" value="TAURINE IMPORT ATP-BINDING PROTEIN-RELATED"/>
    <property type="match status" value="1"/>
</dbReference>
<dbReference type="PROSITE" id="PS00211">
    <property type="entry name" value="ABC_TRANSPORTER_1"/>
    <property type="match status" value="1"/>
</dbReference>
<keyword evidence="4" id="KW-0547">Nucleotide-binding</keyword>
<name>A0AAP5IBW7_9CYAN</name>
<evidence type="ECO:0000256" key="2">
    <source>
        <dbReference type="ARBA" id="ARBA00009440"/>
    </source>
</evidence>
<keyword evidence="8" id="KW-1185">Reference proteome</keyword>
<dbReference type="PANTHER" id="PTHR42788:SF13">
    <property type="entry name" value="ALIPHATIC SULFONATES IMPORT ATP-BINDING PROTEIN SSUB"/>
    <property type="match status" value="1"/>
</dbReference>
<evidence type="ECO:0000313" key="7">
    <source>
        <dbReference type="EMBL" id="MDR9898762.1"/>
    </source>
</evidence>
<organism evidence="7 8">
    <name type="scientific">Aetokthonos hydrillicola Thurmond2011</name>
    <dbReference type="NCBI Taxonomy" id="2712845"/>
    <lineage>
        <taxon>Bacteria</taxon>
        <taxon>Bacillati</taxon>
        <taxon>Cyanobacteriota</taxon>
        <taxon>Cyanophyceae</taxon>
        <taxon>Nostocales</taxon>
        <taxon>Hapalosiphonaceae</taxon>
        <taxon>Aetokthonos</taxon>
    </lineage>
</organism>
<dbReference type="InterPro" id="IPR003439">
    <property type="entry name" value="ABC_transporter-like_ATP-bd"/>
</dbReference>
<protein>
    <submittedName>
        <fullName evidence="7">ABC transporter ATP-binding protein</fullName>
    </submittedName>
</protein>
<evidence type="ECO:0000256" key="1">
    <source>
        <dbReference type="ARBA" id="ARBA00004417"/>
    </source>
</evidence>
<dbReference type="AlphaFoldDB" id="A0AAP5IBW7"/>
<dbReference type="SMART" id="SM00382">
    <property type="entry name" value="AAA"/>
    <property type="match status" value="1"/>
</dbReference>
<sequence>MNLLDPKILLDSVTIAFSKRLVVQDISLALQQHDLLCIVGRSGCGKTTLLRAVAGLISLYRGRILLDNKAITRPTSRMAMIFQHFGLFPWKTVQANIEYGLSVQGMRDDSTVSRLVELMGLSDYAQCYPYQLSGGMQQRVGIARALAVQPEVLLLDEPFSAVDAITREMLQGELLRLWEDPQHSNMTAILVTHDLDEAILLGDRIVVLGGTPGGICLELKVPIPRPRNPQDFRFHPAYRQLRSQLWKALNDGYLV</sequence>
<dbReference type="CDD" id="cd03293">
    <property type="entry name" value="ABC_NrtD_SsuB_transporters"/>
    <property type="match status" value="1"/>
</dbReference>
<dbReference type="Proteomes" id="UP000667802">
    <property type="component" value="Unassembled WGS sequence"/>
</dbReference>
<proteinExistence type="inferred from homology"/>
<comment type="caution">
    <text evidence="7">The sequence shown here is derived from an EMBL/GenBank/DDBJ whole genome shotgun (WGS) entry which is preliminary data.</text>
</comment>
<comment type="similarity">
    <text evidence="2">Belongs to the ABC transporter superfamily. Nitrate/nitrite/cyanate uptake transporter (NitT) (TC 3.A.1.16) family.</text>
</comment>
<dbReference type="GO" id="GO:0016887">
    <property type="term" value="F:ATP hydrolysis activity"/>
    <property type="evidence" value="ECO:0007669"/>
    <property type="project" value="InterPro"/>
</dbReference>